<dbReference type="CDD" id="cd10719">
    <property type="entry name" value="DnaJ_zf"/>
    <property type="match status" value="1"/>
</dbReference>
<accession>A0AAT9LFH9</accession>
<evidence type="ECO:0000256" key="3">
    <source>
        <dbReference type="ARBA" id="ARBA00022723"/>
    </source>
</evidence>
<reference evidence="17" key="1">
    <citation type="submission" date="2020-10" db="EMBL/GenBank/DDBJ databases">
        <authorList>
            <person name="Kadnikov V."/>
            <person name="Beletsky A.V."/>
            <person name="Mardanov A.V."/>
            <person name="Karnachuk O.V."/>
            <person name="Ravin N.V."/>
        </authorList>
    </citation>
    <scope>NUCLEOTIDE SEQUENCE</scope>
    <source>
        <strain evidence="17">Bu02</strain>
    </source>
</reference>
<gene>
    <name evidence="12 17" type="primary">dnaJ</name>
    <name evidence="17" type="ORF">IMF26_05475</name>
</gene>
<dbReference type="PROSITE" id="PS50076">
    <property type="entry name" value="DNAJ_2"/>
    <property type="match status" value="1"/>
</dbReference>
<evidence type="ECO:0000259" key="15">
    <source>
        <dbReference type="PROSITE" id="PS50076"/>
    </source>
</evidence>
<evidence type="ECO:0000259" key="16">
    <source>
        <dbReference type="PROSITE" id="PS51188"/>
    </source>
</evidence>
<name>A0AAT9LFH9_9FIRM</name>
<dbReference type="SMART" id="SM00271">
    <property type="entry name" value="DnaJ"/>
    <property type="match status" value="1"/>
</dbReference>
<evidence type="ECO:0000256" key="10">
    <source>
        <dbReference type="ARBA" id="ARBA00061004"/>
    </source>
</evidence>
<dbReference type="PROSITE" id="PS51188">
    <property type="entry name" value="ZF_CR"/>
    <property type="match status" value="1"/>
</dbReference>
<feature type="binding site" evidence="12">
    <location>
        <position position="162"/>
    </location>
    <ligand>
        <name>Zn(2+)</name>
        <dbReference type="ChEBI" id="CHEBI:29105"/>
        <label>1</label>
    </ligand>
</feature>
<protein>
    <recommendedName>
        <fullName evidence="11 12">Chaperone protein DnaJ</fullName>
    </recommendedName>
</protein>
<keyword evidence="6 12" id="KW-0862">Zinc</keyword>
<feature type="region of interest" description="Disordered" evidence="14">
    <location>
        <begin position="68"/>
        <end position="90"/>
    </location>
</feature>
<feature type="repeat" description="CXXCXGXG motif" evidence="12">
    <location>
        <begin position="176"/>
        <end position="183"/>
    </location>
</feature>
<feature type="zinc finger region" description="CR-type" evidence="13">
    <location>
        <begin position="146"/>
        <end position="228"/>
    </location>
</feature>
<dbReference type="EMBL" id="CP062796">
    <property type="protein sequence ID" value="QUL99488.1"/>
    <property type="molecule type" value="Genomic_DNA"/>
</dbReference>
<dbReference type="InterPro" id="IPR008971">
    <property type="entry name" value="HSP40/DnaJ_pept-bd"/>
</dbReference>
<dbReference type="PROSITE" id="PS00636">
    <property type="entry name" value="DNAJ_1"/>
    <property type="match status" value="1"/>
</dbReference>
<evidence type="ECO:0000256" key="1">
    <source>
        <dbReference type="ARBA" id="ARBA00022490"/>
    </source>
</evidence>
<dbReference type="GO" id="GO:0051082">
    <property type="term" value="F:unfolded protein binding"/>
    <property type="evidence" value="ECO:0007669"/>
    <property type="project" value="UniProtKB-UniRule"/>
</dbReference>
<evidence type="ECO:0000256" key="6">
    <source>
        <dbReference type="ARBA" id="ARBA00022833"/>
    </source>
</evidence>
<dbReference type="Gene3D" id="2.60.260.20">
    <property type="entry name" value="Urease metallochaperone UreE, N-terminal domain"/>
    <property type="match status" value="2"/>
</dbReference>
<feature type="binding site" evidence="12">
    <location>
        <position position="202"/>
    </location>
    <ligand>
        <name>Zn(2+)</name>
        <dbReference type="ChEBI" id="CHEBI:29105"/>
        <label>2</label>
    </ligand>
</feature>
<evidence type="ECO:0000256" key="2">
    <source>
        <dbReference type="ARBA" id="ARBA00022705"/>
    </source>
</evidence>
<keyword evidence="4 12" id="KW-0677">Repeat</keyword>
<dbReference type="GO" id="GO:0031072">
    <property type="term" value="F:heat shock protein binding"/>
    <property type="evidence" value="ECO:0007669"/>
    <property type="project" value="InterPro"/>
</dbReference>
<dbReference type="GO" id="GO:0008270">
    <property type="term" value="F:zinc ion binding"/>
    <property type="evidence" value="ECO:0007669"/>
    <property type="project" value="UniProtKB-UniRule"/>
</dbReference>
<dbReference type="PANTHER" id="PTHR43096:SF48">
    <property type="entry name" value="CHAPERONE PROTEIN DNAJ"/>
    <property type="match status" value="1"/>
</dbReference>
<comment type="subunit">
    <text evidence="12">Homodimer.</text>
</comment>
<dbReference type="GO" id="GO:0005737">
    <property type="term" value="C:cytoplasm"/>
    <property type="evidence" value="ECO:0007669"/>
    <property type="project" value="UniProtKB-SubCell"/>
</dbReference>
<dbReference type="AlphaFoldDB" id="A0AAT9LFH9"/>
<feature type="repeat" description="CXXCXGXG motif" evidence="12">
    <location>
        <begin position="216"/>
        <end position="223"/>
    </location>
</feature>
<feature type="compositionally biased region" description="Gly residues" evidence="14">
    <location>
        <begin position="76"/>
        <end position="90"/>
    </location>
</feature>
<evidence type="ECO:0000256" key="11">
    <source>
        <dbReference type="ARBA" id="ARBA00067609"/>
    </source>
</evidence>
<dbReference type="InterPro" id="IPR001623">
    <property type="entry name" value="DnaJ_domain"/>
</dbReference>
<dbReference type="InterPro" id="IPR036410">
    <property type="entry name" value="HSP_DnaJ_Cys-rich_dom_sf"/>
</dbReference>
<feature type="binding site" evidence="12">
    <location>
        <position position="179"/>
    </location>
    <ligand>
        <name>Zn(2+)</name>
        <dbReference type="ChEBI" id="CHEBI:29105"/>
        <label>2</label>
    </ligand>
</feature>
<evidence type="ECO:0000256" key="9">
    <source>
        <dbReference type="ARBA" id="ARBA00053423"/>
    </source>
</evidence>
<feature type="binding site" evidence="12">
    <location>
        <position position="159"/>
    </location>
    <ligand>
        <name>Zn(2+)</name>
        <dbReference type="ChEBI" id="CHEBI:29105"/>
        <label>1</label>
    </ligand>
</feature>
<dbReference type="GO" id="GO:0005524">
    <property type="term" value="F:ATP binding"/>
    <property type="evidence" value="ECO:0007669"/>
    <property type="project" value="InterPro"/>
</dbReference>
<evidence type="ECO:0000256" key="7">
    <source>
        <dbReference type="ARBA" id="ARBA00023016"/>
    </source>
</evidence>
<dbReference type="PRINTS" id="PR00625">
    <property type="entry name" value="JDOMAIN"/>
</dbReference>
<evidence type="ECO:0000256" key="13">
    <source>
        <dbReference type="PROSITE-ProRule" id="PRU00546"/>
    </source>
</evidence>
<dbReference type="GO" id="GO:0006260">
    <property type="term" value="P:DNA replication"/>
    <property type="evidence" value="ECO:0007669"/>
    <property type="project" value="UniProtKB-KW"/>
</dbReference>
<feature type="binding site" evidence="12">
    <location>
        <position position="216"/>
    </location>
    <ligand>
        <name>Zn(2+)</name>
        <dbReference type="ChEBI" id="CHEBI:29105"/>
        <label>1</label>
    </ligand>
</feature>
<sequence length="389" mass="41710">MSKDYYEILGVKRDATQDEIKRAFRQLAKKYHPDANPGDPTAEAKFKEINEAYEVLSDPVKRSNYDAYGNPNGPVAGPGPGPGEGTGAEGPFGRVFGDFGGFPFGNIFEEFEELLGGGRRRVETGPRRGQDIELELEITLEEAFSGAEKDVRIPRTETCPRCGGNGVEPGSRVATCPACHGTGQVRSTRSTVLGQFVTVTTCPKCGGTGKYVETPCRECGGAGEVTRTRVVTVKVPPGADSGLRLRLSGQGNAGVRGGPPGDLYVVVFVKPHPVFQRQGDDLILDKVISFPLASLGGTTKVPTLEGEMDLAVPSGTQPGAVLRLKGKGMPKLRQKTRGDLLVRINVRVPTKLSAKEKEILRQLGKFEGESFGENKSFFDRLRGVSGEDG</sequence>
<dbReference type="NCBIfam" id="NF008035">
    <property type="entry name" value="PRK10767.1"/>
    <property type="match status" value="1"/>
</dbReference>
<dbReference type="Gene3D" id="2.10.230.10">
    <property type="entry name" value="Heat shock protein DnaJ, cysteine-rich domain"/>
    <property type="match status" value="1"/>
</dbReference>
<evidence type="ECO:0000256" key="14">
    <source>
        <dbReference type="SAM" id="MobiDB-lite"/>
    </source>
</evidence>
<dbReference type="SUPFAM" id="SSF49493">
    <property type="entry name" value="HSP40/DnaJ peptide-binding domain"/>
    <property type="match status" value="2"/>
</dbReference>
<dbReference type="FunFam" id="2.60.260.20:FF:000005">
    <property type="entry name" value="Chaperone protein dnaJ 1, mitochondrial"/>
    <property type="match status" value="1"/>
</dbReference>
<dbReference type="InterPro" id="IPR036869">
    <property type="entry name" value="J_dom_sf"/>
</dbReference>
<feature type="binding site" evidence="12">
    <location>
        <position position="176"/>
    </location>
    <ligand>
        <name>Zn(2+)</name>
        <dbReference type="ChEBI" id="CHEBI:29105"/>
        <label>2</label>
    </ligand>
</feature>
<dbReference type="Pfam" id="PF01556">
    <property type="entry name" value="DnaJ_C"/>
    <property type="match status" value="1"/>
</dbReference>
<feature type="binding site" evidence="12">
    <location>
        <position position="205"/>
    </location>
    <ligand>
        <name>Zn(2+)</name>
        <dbReference type="ChEBI" id="CHEBI:29105"/>
        <label>2</label>
    </ligand>
</feature>
<dbReference type="CDD" id="cd06257">
    <property type="entry name" value="DnaJ"/>
    <property type="match status" value="1"/>
</dbReference>
<evidence type="ECO:0000313" key="17">
    <source>
        <dbReference type="EMBL" id="QUL99488.1"/>
    </source>
</evidence>
<comment type="subcellular location">
    <subcellularLocation>
        <location evidence="12">Cytoplasm</location>
    </subcellularLocation>
</comment>
<reference evidence="17" key="2">
    <citation type="journal article" date="2023" name="Biology">
        <title>Prokaryotic Life Associated with Coal-Fire Gas Vents Revealed by Metagenomics.</title>
        <authorList>
            <person name="Kadnikov V.V."/>
            <person name="Mardanov A.V."/>
            <person name="Beletsky A.V."/>
            <person name="Karnachuk O.V."/>
            <person name="Ravin N.V."/>
        </authorList>
    </citation>
    <scope>NUCLEOTIDE SEQUENCE</scope>
    <source>
        <strain evidence="17">Bu02</strain>
    </source>
</reference>
<keyword evidence="8 12" id="KW-0143">Chaperone</keyword>
<keyword evidence="3 12" id="KW-0479">Metal-binding</keyword>
<keyword evidence="2 12" id="KW-0235">DNA replication</keyword>
<dbReference type="Pfam" id="PF00684">
    <property type="entry name" value="DnaJ_CXXCXGXG"/>
    <property type="match status" value="1"/>
</dbReference>
<keyword evidence="5 12" id="KW-0863">Zinc-finger</keyword>
<comment type="function">
    <text evidence="9 12">Participates actively in the response to hyperosmotic and heat shock by preventing the aggregation of stress-denatured proteins and by disaggregating proteins, also in an autonomous, DnaK-independent fashion. Unfolded proteins bind initially to DnaJ; upon interaction with the DnaJ-bound protein, DnaK hydrolyzes its bound ATP, resulting in the formation of a stable complex. GrpE releases ADP from DnaK; ATP binding to DnaK triggers the release of the substrate protein, thus completing the reaction cycle. Several rounds of ATP-dependent interactions between DnaJ, DnaK and GrpE are required for fully efficient folding. Also involved, together with DnaK and GrpE, in the DNA replication of plasmids through activation of initiation proteins.</text>
</comment>
<keyword evidence="7 12" id="KW-0346">Stress response</keyword>
<dbReference type="SUPFAM" id="SSF46565">
    <property type="entry name" value="Chaperone J-domain"/>
    <property type="match status" value="1"/>
</dbReference>
<keyword evidence="1 12" id="KW-0963">Cytoplasm</keyword>
<dbReference type="InterPro" id="IPR012724">
    <property type="entry name" value="DnaJ"/>
</dbReference>
<dbReference type="GO" id="GO:0042026">
    <property type="term" value="P:protein refolding"/>
    <property type="evidence" value="ECO:0007669"/>
    <property type="project" value="TreeGrafter"/>
</dbReference>
<comment type="similarity">
    <text evidence="10 12">Belongs to the DnaJ family.</text>
</comment>
<dbReference type="InterPro" id="IPR001305">
    <property type="entry name" value="HSP_DnaJ_Cys-rich_dom"/>
</dbReference>
<dbReference type="GO" id="GO:0009408">
    <property type="term" value="P:response to heat"/>
    <property type="evidence" value="ECO:0007669"/>
    <property type="project" value="InterPro"/>
</dbReference>
<comment type="domain">
    <text evidence="12">The J domain is necessary and sufficient to stimulate DnaK ATPase activity. Zinc center 1 plays an important role in the autonomous, DnaK-independent chaperone activity of DnaJ. Zinc center 2 is essential for interaction with DnaK and for DnaJ activity.</text>
</comment>
<feature type="domain" description="J" evidence="15">
    <location>
        <begin position="4"/>
        <end position="69"/>
    </location>
</feature>
<evidence type="ECO:0000256" key="8">
    <source>
        <dbReference type="ARBA" id="ARBA00023186"/>
    </source>
</evidence>
<proteinExistence type="inferred from homology"/>
<feature type="repeat" description="CXXCXGXG motif" evidence="12">
    <location>
        <begin position="202"/>
        <end position="209"/>
    </location>
</feature>
<organism evidence="17">
    <name type="scientific">Candidatus Fermentithermobacillus carboniphilus</name>
    <dbReference type="NCBI Taxonomy" id="3085328"/>
    <lineage>
        <taxon>Bacteria</taxon>
        <taxon>Bacillati</taxon>
        <taxon>Bacillota</taxon>
        <taxon>Candidatus Fermentithermobacillia</taxon>
        <taxon>Candidatus Fermentithermobacillales</taxon>
        <taxon>Candidatus Fermentithermobacillaceae</taxon>
        <taxon>Candidatus Fermentithermobacillus</taxon>
    </lineage>
</organism>
<dbReference type="PANTHER" id="PTHR43096">
    <property type="entry name" value="DNAJ HOMOLOG 1, MITOCHONDRIAL-RELATED"/>
    <property type="match status" value="1"/>
</dbReference>
<dbReference type="InterPro" id="IPR002939">
    <property type="entry name" value="DnaJ_C"/>
</dbReference>
<feature type="domain" description="CR-type" evidence="16">
    <location>
        <begin position="146"/>
        <end position="228"/>
    </location>
</feature>
<evidence type="ECO:0000256" key="12">
    <source>
        <dbReference type="HAMAP-Rule" id="MF_01152"/>
    </source>
</evidence>
<dbReference type="HAMAP" id="MF_01152">
    <property type="entry name" value="DnaJ"/>
    <property type="match status" value="1"/>
</dbReference>
<dbReference type="KEGG" id="fcz:IMF26_05475"/>
<dbReference type="CDD" id="cd10747">
    <property type="entry name" value="DnaJ_C"/>
    <property type="match status" value="1"/>
</dbReference>
<evidence type="ECO:0000256" key="4">
    <source>
        <dbReference type="ARBA" id="ARBA00022737"/>
    </source>
</evidence>
<feature type="repeat" description="CXXCXGXG motif" evidence="12">
    <location>
        <begin position="159"/>
        <end position="166"/>
    </location>
</feature>
<dbReference type="FunFam" id="1.10.287.110:FF:000034">
    <property type="entry name" value="Chaperone protein DnaJ"/>
    <property type="match status" value="1"/>
</dbReference>
<evidence type="ECO:0000256" key="5">
    <source>
        <dbReference type="ARBA" id="ARBA00022771"/>
    </source>
</evidence>
<dbReference type="Pfam" id="PF00226">
    <property type="entry name" value="DnaJ"/>
    <property type="match status" value="1"/>
</dbReference>
<dbReference type="FunFam" id="2.10.230.10:FF:000002">
    <property type="entry name" value="Molecular chaperone DnaJ"/>
    <property type="match status" value="1"/>
</dbReference>
<dbReference type="Gene3D" id="1.10.287.110">
    <property type="entry name" value="DnaJ domain"/>
    <property type="match status" value="1"/>
</dbReference>
<feature type="binding site" evidence="12">
    <location>
        <position position="219"/>
    </location>
    <ligand>
        <name>Zn(2+)</name>
        <dbReference type="ChEBI" id="CHEBI:29105"/>
        <label>1</label>
    </ligand>
</feature>
<dbReference type="InterPro" id="IPR018253">
    <property type="entry name" value="DnaJ_domain_CS"/>
</dbReference>
<dbReference type="SUPFAM" id="SSF57938">
    <property type="entry name" value="DnaJ/Hsp40 cysteine-rich domain"/>
    <property type="match status" value="1"/>
</dbReference>
<dbReference type="NCBIfam" id="TIGR02349">
    <property type="entry name" value="DnaJ_bact"/>
    <property type="match status" value="1"/>
</dbReference>
<comment type="cofactor">
    <cofactor evidence="12">
        <name>Zn(2+)</name>
        <dbReference type="ChEBI" id="CHEBI:29105"/>
    </cofactor>
    <text evidence="12">Binds 2 Zn(2+) ions per monomer.</text>
</comment>